<reference evidence="6" key="1">
    <citation type="submission" date="2023-05" db="EMBL/GenBank/DDBJ databases">
        <title>Anaerotaeda fermentans gen. nov., sp. nov., a novel anaerobic planctomycete of the new family within the order Sedimentisphaerales isolated from Taman Peninsula, Russia.</title>
        <authorList>
            <person name="Khomyakova M.A."/>
            <person name="Merkel A.Y."/>
            <person name="Slobodkin A.I."/>
        </authorList>
    </citation>
    <scope>NUCLEOTIDE SEQUENCE</scope>
    <source>
        <strain evidence="6">M17dextr</strain>
    </source>
</reference>
<gene>
    <name evidence="6" type="ORF">QJ522_19170</name>
</gene>
<comment type="caution">
    <text evidence="6">The sequence shown here is derived from an EMBL/GenBank/DDBJ whole genome shotgun (WGS) entry which is preliminary data.</text>
</comment>
<dbReference type="Pfam" id="PF13088">
    <property type="entry name" value="BNR_2"/>
    <property type="match status" value="2"/>
</dbReference>
<evidence type="ECO:0000256" key="4">
    <source>
        <dbReference type="SAM" id="SignalP"/>
    </source>
</evidence>
<evidence type="ECO:0000256" key="1">
    <source>
        <dbReference type="ARBA" id="ARBA00000427"/>
    </source>
</evidence>
<keyword evidence="7" id="KW-1185">Reference proteome</keyword>
<dbReference type="InterPro" id="IPR036278">
    <property type="entry name" value="Sialidase_sf"/>
</dbReference>
<dbReference type="GO" id="GO:0005737">
    <property type="term" value="C:cytoplasm"/>
    <property type="evidence" value="ECO:0007669"/>
    <property type="project" value="TreeGrafter"/>
</dbReference>
<dbReference type="AlphaFoldDB" id="A0AAW6TZX5"/>
<dbReference type="GO" id="GO:0006689">
    <property type="term" value="P:ganglioside catabolic process"/>
    <property type="evidence" value="ECO:0007669"/>
    <property type="project" value="TreeGrafter"/>
</dbReference>
<name>A0AAW6TZX5_9BACT</name>
<feature type="domain" description="Sialidase" evidence="5">
    <location>
        <begin position="43"/>
        <end position="267"/>
    </location>
</feature>
<keyword evidence="6" id="KW-0326">Glycosidase</keyword>
<accession>A0AAW6TZX5</accession>
<dbReference type="InterPro" id="IPR011040">
    <property type="entry name" value="Sialidase"/>
</dbReference>
<evidence type="ECO:0000313" key="6">
    <source>
        <dbReference type="EMBL" id="MDI6451192.1"/>
    </source>
</evidence>
<dbReference type="CDD" id="cd15482">
    <property type="entry name" value="Sialidase_non-viral"/>
    <property type="match status" value="2"/>
</dbReference>
<evidence type="ECO:0000259" key="5">
    <source>
        <dbReference type="Pfam" id="PF13088"/>
    </source>
</evidence>
<dbReference type="GO" id="GO:0016020">
    <property type="term" value="C:membrane"/>
    <property type="evidence" value="ECO:0007669"/>
    <property type="project" value="TreeGrafter"/>
</dbReference>
<dbReference type="Gene3D" id="2.120.10.10">
    <property type="match status" value="2"/>
</dbReference>
<dbReference type="PANTHER" id="PTHR10628">
    <property type="entry name" value="SIALIDASE"/>
    <property type="match status" value="1"/>
</dbReference>
<keyword evidence="4" id="KW-0732">Signal</keyword>
<dbReference type="Proteomes" id="UP001431776">
    <property type="component" value="Unassembled WGS sequence"/>
</dbReference>
<dbReference type="PANTHER" id="PTHR10628:SF30">
    <property type="entry name" value="EXO-ALPHA-SIALIDASE"/>
    <property type="match status" value="1"/>
</dbReference>
<feature type="chain" id="PRO_5043767642" description="exo-alpha-sialidase" evidence="4">
    <location>
        <begin position="23"/>
        <end position="741"/>
    </location>
</feature>
<dbReference type="GO" id="GO:0009313">
    <property type="term" value="P:oligosaccharide catabolic process"/>
    <property type="evidence" value="ECO:0007669"/>
    <property type="project" value="TreeGrafter"/>
</dbReference>
<dbReference type="RefSeq" id="WP_349246600.1">
    <property type="nucleotide sequence ID" value="NZ_JASCXX010000030.1"/>
</dbReference>
<evidence type="ECO:0000256" key="2">
    <source>
        <dbReference type="ARBA" id="ARBA00009348"/>
    </source>
</evidence>
<evidence type="ECO:0000313" key="7">
    <source>
        <dbReference type="Proteomes" id="UP001431776"/>
    </source>
</evidence>
<dbReference type="InterPro" id="IPR026856">
    <property type="entry name" value="Sialidase_fam"/>
</dbReference>
<protein>
    <recommendedName>
        <fullName evidence="3">exo-alpha-sialidase</fullName>
        <ecNumber evidence="3">3.2.1.18</ecNumber>
    </recommendedName>
</protein>
<dbReference type="EC" id="3.2.1.18" evidence="3"/>
<dbReference type="EMBL" id="JASCXX010000030">
    <property type="protein sequence ID" value="MDI6451192.1"/>
    <property type="molecule type" value="Genomic_DNA"/>
</dbReference>
<evidence type="ECO:0000256" key="3">
    <source>
        <dbReference type="ARBA" id="ARBA00012733"/>
    </source>
</evidence>
<comment type="catalytic activity">
    <reaction evidence="1">
        <text>Hydrolysis of alpha-(2-&gt;3)-, alpha-(2-&gt;6)-, alpha-(2-&gt;8)- glycosidic linkages of terminal sialic acid residues in oligosaccharides, glycoproteins, glycolipids, colominic acid and synthetic substrates.</text>
        <dbReference type="EC" id="3.2.1.18"/>
    </reaction>
</comment>
<dbReference type="GO" id="GO:0004308">
    <property type="term" value="F:exo-alpha-sialidase activity"/>
    <property type="evidence" value="ECO:0007669"/>
    <property type="project" value="UniProtKB-EC"/>
</dbReference>
<sequence length="741" mass="82367">MKKPLQTTLALVLAFAPVVANASLPPQPKSYSIGVVDLSGETQRQTVVDREAGQYLGHPTTVLLEDNRTILAVYPQGHGRGAIVLKRSDDGGLTWSDRLPTPESWATSQETPTIHRVIDRQDRKRLILFSGLYPIRMAVSEDDGRNWTALEPIGDFGGIVAMASVERLANGDYMALFHDDGRFLRNEGKATRFRVYKTLSQDGGLTWSQPTVIAEHPQAHLCEPGLIRSPDGRQMAVLLRENSRKFNSFVIFSDDEGRTWSEPRELPAVLTGDRHVGKYAPDGRLFITFRDTTHVSPTKGDWVGWVGAYDDIVAGREGQYRIRLMDNTKGADCAYPGLEVLPDGTFVTTTYGHWTEGEPPYIVSVRLTLSELDERAARLKPSRIDLFVSGEDGYHTYRIPSLLVTKKGTLLAFCEGRKGGRGDSGDIDLLVKRSEDGGVTWSPQQIVWDDGANTCGNPCPVVDERTGTVWLTMTWNHGQDTEHQIMQNAGRDTRRVFVTHSDDDGRTWAEPREITETTKQPEWRWYATGPGVGIQLKHGPWQGRLLIPCDHSIVTPEDPTGYNSHVIFSDDHGKTWQLGGAIRPAVNECQVVELAGGTLLMNMRNYDRNQNTRAIATSRDGGMTWSEVRHDLVLVEPICQASLVRYDLSSAGGQDWLLFSNPAHGRTGVRRDMTVRLSRDGGKTWPVERLLWPGPTAYSCLAIRSDGTIACLFEGGLANPYERILLARFGPSWLTGEPLEP</sequence>
<organism evidence="6 7">
    <name type="scientific">Anaerobaca lacustris</name>
    <dbReference type="NCBI Taxonomy" id="3044600"/>
    <lineage>
        <taxon>Bacteria</taxon>
        <taxon>Pseudomonadati</taxon>
        <taxon>Planctomycetota</taxon>
        <taxon>Phycisphaerae</taxon>
        <taxon>Sedimentisphaerales</taxon>
        <taxon>Anaerobacaceae</taxon>
        <taxon>Anaerobaca</taxon>
    </lineage>
</organism>
<proteinExistence type="inferred from homology"/>
<feature type="signal peptide" evidence="4">
    <location>
        <begin position="1"/>
        <end position="22"/>
    </location>
</feature>
<comment type="similarity">
    <text evidence="2">Belongs to the glycosyl hydrolase 33 family.</text>
</comment>
<keyword evidence="6" id="KW-0378">Hydrolase</keyword>
<feature type="domain" description="Sialidase" evidence="5">
    <location>
        <begin position="408"/>
        <end position="709"/>
    </location>
</feature>
<dbReference type="SUPFAM" id="SSF50939">
    <property type="entry name" value="Sialidases"/>
    <property type="match status" value="2"/>
</dbReference>